<evidence type="ECO:0000313" key="3">
    <source>
        <dbReference type="Proteomes" id="UP000076532"/>
    </source>
</evidence>
<accession>A0A166EIW2</accession>
<dbReference type="STRING" id="436010.A0A166EIW2"/>
<protein>
    <submittedName>
        <fullName evidence="2">Uncharacterized protein</fullName>
    </submittedName>
</protein>
<organism evidence="2 3">
    <name type="scientific">Athelia psychrophila</name>
    <dbReference type="NCBI Taxonomy" id="1759441"/>
    <lineage>
        <taxon>Eukaryota</taxon>
        <taxon>Fungi</taxon>
        <taxon>Dikarya</taxon>
        <taxon>Basidiomycota</taxon>
        <taxon>Agaricomycotina</taxon>
        <taxon>Agaricomycetes</taxon>
        <taxon>Agaricomycetidae</taxon>
        <taxon>Atheliales</taxon>
        <taxon>Atheliaceae</taxon>
        <taxon>Athelia</taxon>
    </lineage>
</organism>
<evidence type="ECO:0000313" key="2">
    <source>
        <dbReference type="EMBL" id="KZP15810.1"/>
    </source>
</evidence>
<feature type="region of interest" description="Disordered" evidence="1">
    <location>
        <begin position="109"/>
        <end position="140"/>
    </location>
</feature>
<keyword evidence="3" id="KW-1185">Reference proteome</keyword>
<feature type="region of interest" description="Disordered" evidence="1">
    <location>
        <begin position="254"/>
        <end position="290"/>
    </location>
</feature>
<name>A0A166EIW2_9AGAM</name>
<dbReference type="EMBL" id="KV417600">
    <property type="protein sequence ID" value="KZP15810.1"/>
    <property type="molecule type" value="Genomic_DNA"/>
</dbReference>
<feature type="compositionally biased region" description="Acidic residues" evidence="1">
    <location>
        <begin position="120"/>
        <end position="129"/>
    </location>
</feature>
<dbReference type="Proteomes" id="UP000076532">
    <property type="component" value="Unassembled WGS sequence"/>
</dbReference>
<gene>
    <name evidence="2" type="ORF">FIBSPDRAFT_699418</name>
</gene>
<feature type="non-terminal residue" evidence="2">
    <location>
        <position position="290"/>
    </location>
</feature>
<proteinExistence type="predicted"/>
<dbReference type="AlphaFoldDB" id="A0A166EIW2"/>
<feature type="compositionally biased region" description="Basic and acidic residues" evidence="1">
    <location>
        <begin position="254"/>
        <end position="263"/>
    </location>
</feature>
<evidence type="ECO:0000256" key="1">
    <source>
        <dbReference type="SAM" id="MobiDB-lite"/>
    </source>
</evidence>
<reference evidence="2 3" key="1">
    <citation type="journal article" date="2016" name="Mol. Biol. Evol.">
        <title>Comparative Genomics of Early-Diverging Mushroom-Forming Fungi Provides Insights into the Origins of Lignocellulose Decay Capabilities.</title>
        <authorList>
            <person name="Nagy L.G."/>
            <person name="Riley R."/>
            <person name="Tritt A."/>
            <person name="Adam C."/>
            <person name="Daum C."/>
            <person name="Floudas D."/>
            <person name="Sun H."/>
            <person name="Yadav J.S."/>
            <person name="Pangilinan J."/>
            <person name="Larsson K.H."/>
            <person name="Matsuura K."/>
            <person name="Barry K."/>
            <person name="Labutti K."/>
            <person name="Kuo R."/>
            <person name="Ohm R.A."/>
            <person name="Bhattacharya S.S."/>
            <person name="Shirouzu T."/>
            <person name="Yoshinaga Y."/>
            <person name="Martin F.M."/>
            <person name="Grigoriev I.V."/>
            <person name="Hibbett D.S."/>
        </authorList>
    </citation>
    <scope>NUCLEOTIDE SEQUENCE [LARGE SCALE GENOMIC DNA]</scope>
    <source>
        <strain evidence="2 3">CBS 109695</strain>
    </source>
</reference>
<sequence>MTQVVNGLTSKTEMGGPLACLYLLGNPDHYKSHEFKPCYWRNYVQWMGRYVALSHVEDYIFRASKYENVNLYSWMRLAEKNIVSKADSSRAAKAKGTELEEASADIIDDDVCSDSSGETSDSEDEGDNVDDGRGSELLGSKRKTDKGVDISVHMFMPGHPQAKTHYACMRHVNSLRVPMFLGGPLPRRDKGDREEHCLTMLTLFRPFRRGKDLKSDGAAWAEEFEGYSFNDEAEQKMKNFNTKYECTDARDDFRAQRRTEEKGTTFGWTPDHDDGDDQATFIQDGYEDDG</sequence>
<dbReference type="OrthoDB" id="3259294at2759"/>